<dbReference type="GO" id="GO:0005737">
    <property type="term" value="C:cytoplasm"/>
    <property type="evidence" value="ECO:0007669"/>
    <property type="project" value="TreeGrafter"/>
</dbReference>
<reference evidence="5" key="1">
    <citation type="submission" date="2016-06" db="EMBL/GenBank/DDBJ databases">
        <title>Draft Genome sequence of the fungus Inonotus baumii.</title>
        <authorList>
            <person name="Zhu H."/>
            <person name="Lin W."/>
        </authorList>
    </citation>
    <scope>NUCLEOTIDE SEQUENCE</scope>
    <source>
        <strain evidence="5">821</strain>
    </source>
</reference>
<keyword evidence="3" id="KW-0143">Chaperone</keyword>
<sequence>MDVLRSYESLTASSSRSEVSNVLRSIMNGSLLLSSTDRDRLVVLLLQDVEASLDRSDKKARLTRKDAGLALLALKTLGRAAAASQIISRESNLRILLSATKSLRSSDSDAADDALRRILFLSTASSASSLFQHFFGRPSISFSQRIMEKNNHQDIVAIISKQLDFLLNGILLAVPMSREAMIDLLKLTFNILCHWPKIAPDAEEVRLKNGNDEAGSSSDVKPVLGERWTRRLDGFLPALRRVFLSLPPMSPSPLAPPVTHVLHSLLPIPVDDKLYLTWFPEEGTSSGHSTPRSTNSSPTTSEPHPRASTSSDSPTSGSATSKSKEREGGGSGAFDRALHMLTPRLSLSRSPSPVSSVAKDLPEPLINAPPGVPKVIQRSMDLLDVTMAHYLPGNIDPDDASVKKACKDEDVELDHVLSPLVLLMTKLCKHNVECRKAVRQHMLPPDLDRTSPLEGRSDTLGRCIRLMACVNHQQLKDAVGELIFVDNLIEFVSAFTATIMSSQIGYGNAAGYLFNRGILSAPPPALTTKSGAAEVVDPSINPITGMVQQEAPPGPEMTEEEKEREAERLFVLFERLERAGGMENPIKKALHEGRLEKYSEQARKRVEGDSD</sequence>
<dbReference type="GO" id="GO:0001965">
    <property type="term" value="F:G-protein alpha-subunit binding"/>
    <property type="evidence" value="ECO:0007669"/>
    <property type="project" value="TreeGrafter"/>
</dbReference>
<comment type="caution">
    <text evidence="5">The sequence shown here is derived from an EMBL/GenBank/DDBJ whole genome shotgun (WGS) entry which is preliminary data.</text>
</comment>
<evidence type="ECO:0000256" key="1">
    <source>
        <dbReference type="ARBA" id="ARBA00009049"/>
    </source>
</evidence>
<keyword evidence="6" id="KW-1185">Reference proteome</keyword>
<dbReference type="OrthoDB" id="5585685at2759"/>
<dbReference type="Proteomes" id="UP000757232">
    <property type="component" value="Unassembled WGS sequence"/>
</dbReference>
<dbReference type="PANTHER" id="PTHR12425">
    <property type="entry name" value="SYNEMBRYN"/>
    <property type="match status" value="1"/>
</dbReference>
<comment type="similarity">
    <text evidence="1">Belongs to the synembryn family.</text>
</comment>
<dbReference type="AlphaFoldDB" id="A0A9Q5HYF6"/>
<feature type="region of interest" description="Disordered" evidence="4">
    <location>
        <begin position="583"/>
        <end position="611"/>
    </location>
</feature>
<protein>
    <recommendedName>
        <fullName evidence="7">Synembryn-A</fullName>
    </recommendedName>
</protein>
<name>A0A9Q5HYF6_SANBA</name>
<evidence type="ECO:0000256" key="2">
    <source>
        <dbReference type="ARBA" id="ARBA00022658"/>
    </source>
</evidence>
<dbReference type="InterPro" id="IPR019318">
    <property type="entry name" value="Gua_nucleotide_exch_fac_Ric8"/>
</dbReference>
<dbReference type="Pfam" id="PF10165">
    <property type="entry name" value="Ric8"/>
    <property type="match status" value="1"/>
</dbReference>
<accession>A0A9Q5HYF6</accession>
<feature type="compositionally biased region" description="Low complexity" evidence="4">
    <location>
        <begin position="289"/>
        <end position="321"/>
    </location>
</feature>
<dbReference type="GO" id="GO:0007186">
    <property type="term" value="P:G protein-coupled receptor signaling pathway"/>
    <property type="evidence" value="ECO:0007669"/>
    <property type="project" value="TreeGrafter"/>
</dbReference>
<dbReference type="EMBL" id="LNZH02000180">
    <property type="protein sequence ID" value="OCB88330.1"/>
    <property type="molecule type" value="Genomic_DNA"/>
</dbReference>
<evidence type="ECO:0000313" key="5">
    <source>
        <dbReference type="EMBL" id="OCB88330.1"/>
    </source>
</evidence>
<proteinExistence type="inferred from homology"/>
<gene>
    <name evidence="5" type="ORF">A7U60_g4532</name>
</gene>
<evidence type="ECO:0000256" key="4">
    <source>
        <dbReference type="SAM" id="MobiDB-lite"/>
    </source>
</evidence>
<evidence type="ECO:0000313" key="6">
    <source>
        <dbReference type="Proteomes" id="UP000757232"/>
    </source>
</evidence>
<evidence type="ECO:0000256" key="3">
    <source>
        <dbReference type="ARBA" id="ARBA00023186"/>
    </source>
</evidence>
<organism evidence="5 6">
    <name type="scientific">Sanghuangporus baumii</name>
    <name type="common">Phellinus baumii</name>
    <dbReference type="NCBI Taxonomy" id="108892"/>
    <lineage>
        <taxon>Eukaryota</taxon>
        <taxon>Fungi</taxon>
        <taxon>Dikarya</taxon>
        <taxon>Basidiomycota</taxon>
        <taxon>Agaricomycotina</taxon>
        <taxon>Agaricomycetes</taxon>
        <taxon>Hymenochaetales</taxon>
        <taxon>Hymenochaetaceae</taxon>
        <taxon>Sanghuangporus</taxon>
    </lineage>
</organism>
<evidence type="ECO:0008006" key="7">
    <source>
        <dbReference type="Google" id="ProtNLM"/>
    </source>
</evidence>
<feature type="region of interest" description="Disordered" evidence="4">
    <location>
        <begin position="545"/>
        <end position="564"/>
    </location>
</feature>
<dbReference type="PANTHER" id="PTHR12425:SF5">
    <property type="entry name" value="SYNEMBRYN"/>
    <property type="match status" value="1"/>
</dbReference>
<dbReference type="GO" id="GO:0005085">
    <property type="term" value="F:guanyl-nucleotide exchange factor activity"/>
    <property type="evidence" value="ECO:0007669"/>
    <property type="project" value="UniProtKB-KW"/>
</dbReference>
<feature type="region of interest" description="Disordered" evidence="4">
    <location>
        <begin position="282"/>
        <end position="334"/>
    </location>
</feature>
<keyword evidence="2" id="KW-0344">Guanine-nucleotide releasing factor</keyword>